<dbReference type="PROSITE" id="PS50943">
    <property type="entry name" value="HTH_CROC1"/>
    <property type="match status" value="1"/>
</dbReference>
<dbReference type="CDD" id="cd00093">
    <property type="entry name" value="HTH_XRE"/>
    <property type="match status" value="1"/>
</dbReference>
<dbReference type="Proteomes" id="UP000186795">
    <property type="component" value="Unassembled WGS sequence"/>
</dbReference>
<accession>A0A1N7PL69</accession>
<dbReference type="GO" id="GO:0003677">
    <property type="term" value="F:DNA binding"/>
    <property type="evidence" value="ECO:0007669"/>
    <property type="project" value="UniProtKB-KW"/>
</dbReference>
<dbReference type="SMART" id="SM00530">
    <property type="entry name" value="HTH_XRE"/>
    <property type="match status" value="1"/>
</dbReference>
<gene>
    <name evidence="2" type="ORF">SAMN05421790_11328</name>
</gene>
<evidence type="ECO:0000259" key="1">
    <source>
        <dbReference type="PROSITE" id="PS50943"/>
    </source>
</evidence>
<dbReference type="SUPFAM" id="SSF47413">
    <property type="entry name" value="lambda repressor-like DNA-binding domains"/>
    <property type="match status" value="1"/>
</dbReference>
<dbReference type="InterPro" id="IPR001387">
    <property type="entry name" value="Cro/C1-type_HTH"/>
</dbReference>
<keyword evidence="3" id="KW-1185">Reference proteome</keyword>
<dbReference type="RefSeq" id="WP_076526176.1">
    <property type="nucleotide sequence ID" value="NZ_CP048103.1"/>
</dbReference>
<feature type="domain" description="HTH cro/C1-type" evidence="1">
    <location>
        <begin position="4"/>
        <end position="57"/>
    </location>
</feature>
<reference evidence="3" key="1">
    <citation type="submission" date="2017-01" db="EMBL/GenBank/DDBJ databases">
        <authorList>
            <person name="Varghese N."/>
            <person name="Submissions S."/>
        </authorList>
    </citation>
    <scope>NUCLEOTIDE SEQUENCE [LARGE SCALE GENOMIC DNA]</scope>
    <source>
        <strain evidence="3">DSM 45196</strain>
    </source>
</reference>
<dbReference type="EMBL" id="FTOD01000013">
    <property type="protein sequence ID" value="SIT11306.1"/>
    <property type="molecule type" value="Genomic_DNA"/>
</dbReference>
<dbReference type="Pfam" id="PF01381">
    <property type="entry name" value="HTH_3"/>
    <property type="match status" value="1"/>
</dbReference>
<dbReference type="OrthoDB" id="1859224at2"/>
<evidence type="ECO:0000313" key="3">
    <source>
        <dbReference type="Proteomes" id="UP000186795"/>
    </source>
</evidence>
<dbReference type="AlphaFoldDB" id="A0A1N7PL69"/>
<evidence type="ECO:0000313" key="2">
    <source>
        <dbReference type="EMBL" id="SIT11306.1"/>
    </source>
</evidence>
<proteinExistence type="predicted"/>
<name>A0A1N7PL69_9BACL</name>
<dbReference type="Gene3D" id="1.10.260.40">
    <property type="entry name" value="lambda repressor-like DNA-binding domains"/>
    <property type="match status" value="1"/>
</dbReference>
<dbReference type="InterPro" id="IPR010982">
    <property type="entry name" value="Lambda_DNA-bd_dom_sf"/>
</dbReference>
<protein>
    <submittedName>
        <fullName evidence="2">DNA-binding transcriptional regulator, XRE-family HTH domain</fullName>
    </submittedName>
</protein>
<keyword evidence="2" id="KW-0238">DNA-binding</keyword>
<sequence length="110" mass="13232">MDWLRRIRNFHRLTQREVAERVGISTASYSSIERGRIPSVPVAKAIAEELGFDWMKFYDGIEERIVDDLYIPPKRQYQKEAPRQEDSDWWLIQMEEDIIASRRLGHRKRK</sequence>
<organism evidence="2 3">
    <name type="scientific">Kroppenstedtia eburnea</name>
    <dbReference type="NCBI Taxonomy" id="714067"/>
    <lineage>
        <taxon>Bacteria</taxon>
        <taxon>Bacillati</taxon>
        <taxon>Bacillota</taxon>
        <taxon>Bacilli</taxon>
        <taxon>Bacillales</taxon>
        <taxon>Thermoactinomycetaceae</taxon>
        <taxon>Kroppenstedtia</taxon>
    </lineage>
</organism>